<gene>
    <name evidence="2" type="ORF">C7T94_05020</name>
</gene>
<dbReference type="OrthoDB" id="9810131at2"/>
<reference evidence="2 3" key="1">
    <citation type="submission" date="2018-03" db="EMBL/GenBank/DDBJ databases">
        <authorList>
            <person name="Keele B.F."/>
        </authorList>
    </citation>
    <scope>NUCLEOTIDE SEQUENCE [LARGE SCALE GENOMIC DNA]</scope>
    <source>
        <strain evidence="2 3">YL28-9</strain>
    </source>
</reference>
<dbReference type="InterPro" id="IPR013988">
    <property type="entry name" value="YjdM_C"/>
</dbReference>
<dbReference type="RefSeq" id="WP_107214177.1">
    <property type="nucleotide sequence ID" value="NZ_KZ686268.1"/>
</dbReference>
<dbReference type="SUPFAM" id="SSF82057">
    <property type="entry name" value="Prokaryotic SH3-related domain"/>
    <property type="match status" value="1"/>
</dbReference>
<dbReference type="EMBL" id="PYLS01000004">
    <property type="protein sequence ID" value="PST84096.1"/>
    <property type="molecule type" value="Genomic_DNA"/>
</dbReference>
<accession>A0A2T3HNU4</accession>
<dbReference type="Gene3D" id="2.30.30.40">
    <property type="entry name" value="SH3 Domains"/>
    <property type="match status" value="1"/>
</dbReference>
<evidence type="ECO:0000313" key="2">
    <source>
        <dbReference type="EMBL" id="PST84096.1"/>
    </source>
</evidence>
<keyword evidence="3" id="KW-1185">Reference proteome</keyword>
<proteinExistence type="predicted"/>
<evidence type="ECO:0000259" key="1">
    <source>
        <dbReference type="Pfam" id="PF03831"/>
    </source>
</evidence>
<dbReference type="AlphaFoldDB" id="A0A2T3HNU4"/>
<organism evidence="2 3">
    <name type="scientific">Pedobacter yulinensis</name>
    <dbReference type="NCBI Taxonomy" id="2126353"/>
    <lineage>
        <taxon>Bacteria</taxon>
        <taxon>Pseudomonadati</taxon>
        <taxon>Bacteroidota</taxon>
        <taxon>Sphingobacteriia</taxon>
        <taxon>Sphingobacteriales</taxon>
        <taxon>Sphingobacteriaceae</taxon>
        <taxon>Pedobacter</taxon>
    </lineage>
</organism>
<name>A0A2T3HNU4_9SPHI</name>
<comment type="caution">
    <text evidence="2">The sequence shown here is derived from an EMBL/GenBank/DDBJ whole genome shotgun (WGS) entry which is preliminary data.</text>
</comment>
<feature type="domain" description="Protein YjdM C-terminal" evidence="1">
    <location>
        <begin position="4"/>
        <end position="69"/>
    </location>
</feature>
<dbReference type="Pfam" id="PF03831">
    <property type="entry name" value="YjdM"/>
    <property type="match status" value="1"/>
</dbReference>
<sequence length="70" mass="7601">METKDSNGNVLNDGDSVIVNRTLKVKGMAATIKQGTTVKNIRLTGNPGEIEGRVDKTVIVLKTEFLKKKS</sequence>
<evidence type="ECO:0000313" key="3">
    <source>
        <dbReference type="Proteomes" id="UP000240912"/>
    </source>
</evidence>
<dbReference type="Proteomes" id="UP000240912">
    <property type="component" value="Unassembled WGS sequence"/>
</dbReference>
<protein>
    <submittedName>
        <fullName evidence="2">PhnA protein</fullName>
    </submittedName>
</protein>